<feature type="chain" id="PRO_5036895737" description="HmuY protein" evidence="1">
    <location>
        <begin position="22"/>
        <end position="472"/>
    </location>
</feature>
<proteinExistence type="predicted"/>
<dbReference type="AlphaFoldDB" id="A0A916ZZU3"/>
<dbReference type="InterPro" id="IPR025921">
    <property type="entry name" value="HmuY"/>
</dbReference>
<dbReference type="EMBL" id="BMGL01000013">
    <property type="protein sequence ID" value="GGE20352.1"/>
    <property type="molecule type" value="Genomic_DNA"/>
</dbReference>
<keyword evidence="3" id="KW-1185">Reference proteome</keyword>
<reference evidence="2 3" key="1">
    <citation type="journal article" date="2014" name="Int. J. Syst. Evol. Microbiol.">
        <title>Complete genome sequence of Corynebacterium casei LMG S-19264T (=DSM 44701T), isolated from a smear-ripened cheese.</title>
        <authorList>
            <consortium name="US DOE Joint Genome Institute (JGI-PGF)"/>
            <person name="Walter F."/>
            <person name="Albersmeier A."/>
            <person name="Kalinowski J."/>
            <person name="Ruckert C."/>
        </authorList>
    </citation>
    <scope>NUCLEOTIDE SEQUENCE [LARGE SCALE GENOMIC DNA]</scope>
    <source>
        <strain evidence="2 3">CGMCC 1.12925</strain>
    </source>
</reference>
<protein>
    <recommendedName>
        <fullName evidence="4">HmuY protein</fullName>
    </recommendedName>
</protein>
<feature type="signal peptide" evidence="1">
    <location>
        <begin position="1"/>
        <end position="21"/>
    </location>
</feature>
<accession>A0A916ZZU3</accession>
<organism evidence="2 3">
    <name type="scientific">Psychroflexus salis</name>
    <dbReference type="NCBI Taxonomy" id="1526574"/>
    <lineage>
        <taxon>Bacteria</taxon>
        <taxon>Pseudomonadati</taxon>
        <taxon>Bacteroidota</taxon>
        <taxon>Flavobacteriia</taxon>
        <taxon>Flavobacteriales</taxon>
        <taxon>Flavobacteriaceae</taxon>
        <taxon>Psychroflexus</taxon>
    </lineage>
</organism>
<dbReference type="InterPro" id="IPR038081">
    <property type="entry name" value="CalX-like_sf"/>
</dbReference>
<name>A0A916ZZU3_9FLAO</name>
<gene>
    <name evidence="2" type="ORF">GCM10010831_21800</name>
</gene>
<evidence type="ECO:0000256" key="1">
    <source>
        <dbReference type="SAM" id="SignalP"/>
    </source>
</evidence>
<evidence type="ECO:0008006" key="4">
    <source>
        <dbReference type="Google" id="ProtNLM"/>
    </source>
</evidence>
<sequence>MKNYFNYLCIFLLVLSLNSCTDDDSQTTTTNFVVAFEQPSIQLSNETNSNTIDLVFSEPAPQEGMITIQTESSNATYNQDFATIPEAVNGNLEISFEAGDEAASFQLEQLSEIIEGEEKSITFSITAVSIPETVFSGNTNLVVNLFESAALGGNLAPEVGGPNQPNQVYIDLSSQQETVIQRDAWDLAFYSGNTNRVVLNYSTQMAVGKTDFYNISEVNESNVAQLIPQISIGNFNPANMEYIDHPSGDLGQTAMDVVSENNEENPVYILNLGNEVGNSTPQLGSVDVDGEAKGLIKIRVLQNNEAYILQYADVNETDYTEIEINKSQGFNYTFFNFEQASTVIIEPEKNKWDINFTVFTNEIMGAGSYMFTDFVLTNRQAEVMAYQVLTSEVNYEEFNLTNIDESNFELDQRSIGSNWRQGGGPGQAPSLREDRFFIIKDTDGNYYKLRFTALVSEIGERGNPAFEYSLVE</sequence>
<evidence type="ECO:0000313" key="3">
    <source>
        <dbReference type="Proteomes" id="UP000599688"/>
    </source>
</evidence>
<dbReference type="Pfam" id="PF14064">
    <property type="entry name" value="HmuY"/>
    <property type="match status" value="2"/>
</dbReference>
<dbReference type="Gene3D" id="2.60.40.2030">
    <property type="match status" value="1"/>
</dbReference>
<evidence type="ECO:0000313" key="2">
    <source>
        <dbReference type="EMBL" id="GGE20352.1"/>
    </source>
</evidence>
<keyword evidence="1" id="KW-0732">Signal</keyword>
<dbReference type="CDD" id="cd12105">
    <property type="entry name" value="HmuY"/>
    <property type="match status" value="1"/>
</dbReference>
<dbReference type="Proteomes" id="UP000599688">
    <property type="component" value="Unassembled WGS sequence"/>
</dbReference>
<dbReference type="RefSeq" id="WP_188406897.1">
    <property type="nucleotide sequence ID" value="NZ_BMGL01000013.1"/>
</dbReference>
<comment type="caution">
    <text evidence="2">The sequence shown here is derived from an EMBL/GenBank/DDBJ whole genome shotgun (WGS) entry which is preliminary data.</text>
</comment>